<dbReference type="GO" id="GO:0033204">
    <property type="term" value="F:ribonuclease P RNA binding"/>
    <property type="evidence" value="ECO:0007669"/>
    <property type="project" value="TreeGrafter"/>
</dbReference>
<dbReference type="GO" id="GO:0004526">
    <property type="term" value="F:ribonuclease P activity"/>
    <property type="evidence" value="ECO:0007669"/>
    <property type="project" value="TreeGrafter"/>
</dbReference>
<dbReference type="OrthoDB" id="20109at2759"/>
<dbReference type="InterPro" id="IPR042848">
    <property type="entry name" value="Rpp38"/>
</dbReference>
<dbReference type="RefSeq" id="XP_026746375.1">
    <property type="nucleotide sequence ID" value="XM_026890574.1"/>
</dbReference>
<evidence type="ECO:0000313" key="1">
    <source>
        <dbReference type="Proteomes" id="UP000322000"/>
    </source>
</evidence>
<dbReference type="InParanoid" id="A0A7E5WZR1"/>
<dbReference type="InterPro" id="IPR029064">
    <property type="entry name" value="Ribosomal_eL30-like_sf"/>
</dbReference>
<accession>A0A7E5WZR1</accession>
<dbReference type="Proteomes" id="UP000322000">
    <property type="component" value="Unplaced"/>
</dbReference>
<dbReference type="GO" id="GO:0005655">
    <property type="term" value="C:nucleolar ribonuclease P complex"/>
    <property type="evidence" value="ECO:0007669"/>
    <property type="project" value="InterPro"/>
</dbReference>
<dbReference type="GO" id="GO:0000172">
    <property type="term" value="C:ribonuclease MRP complex"/>
    <property type="evidence" value="ECO:0007669"/>
    <property type="project" value="InterPro"/>
</dbReference>
<gene>
    <name evidence="2" type="primary">LOC113507671</name>
</gene>
<dbReference type="GeneID" id="113507671"/>
<protein>
    <submittedName>
        <fullName evidence="2">Uncharacterized protein LOC113507671</fullName>
    </submittedName>
</protein>
<dbReference type="AlphaFoldDB" id="A0A7E5WZR1"/>
<keyword evidence="1" id="KW-1185">Reference proteome</keyword>
<proteinExistence type="predicted"/>
<dbReference type="GO" id="GO:0001650">
    <property type="term" value="C:fibrillar center"/>
    <property type="evidence" value="ECO:0007669"/>
    <property type="project" value="TreeGrafter"/>
</dbReference>
<dbReference type="Gene3D" id="3.30.1330.30">
    <property type="match status" value="1"/>
</dbReference>
<evidence type="ECO:0000313" key="2">
    <source>
        <dbReference type="RefSeq" id="XP_026746375.1"/>
    </source>
</evidence>
<dbReference type="SUPFAM" id="SSF55315">
    <property type="entry name" value="L30e-like"/>
    <property type="match status" value="1"/>
</dbReference>
<reference evidence="2" key="1">
    <citation type="submission" date="2025-08" db="UniProtKB">
        <authorList>
            <consortium name="RefSeq"/>
        </authorList>
    </citation>
    <scope>IDENTIFICATION</scope>
</reference>
<dbReference type="GO" id="GO:0001682">
    <property type="term" value="P:tRNA 5'-leader removal"/>
    <property type="evidence" value="ECO:0007669"/>
    <property type="project" value="InterPro"/>
</dbReference>
<dbReference type="KEGG" id="tnl:113507671"/>
<dbReference type="PANTHER" id="PTHR46948">
    <property type="entry name" value="RIBONUCLEASE P PROTEIN SUBUNIT P38"/>
    <property type="match status" value="1"/>
</dbReference>
<name>A0A7E5WZR1_TRINI</name>
<organism evidence="1 2">
    <name type="scientific">Trichoplusia ni</name>
    <name type="common">Cabbage looper</name>
    <dbReference type="NCBI Taxonomy" id="7111"/>
    <lineage>
        <taxon>Eukaryota</taxon>
        <taxon>Metazoa</taxon>
        <taxon>Ecdysozoa</taxon>
        <taxon>Arthropoda</taxon>
        <taxon>Hexapoda</taxon>
        <taxon>Insecta</taxon>
        <taxon>Pterygota</taxon>
        <taxon>Neoptera</taxon>
        <taxon>Endopterygota</taxon>
        <taxon>Lepidoptera</taxon>
        <taxon>Glossata</taxon>
        <taxon>Ditrysia</taxon>
        <taxon>Noctuoidea</taxon>
        <taxon>Noctuidae</taxon>
        <taxon>Plusiinae</taxon>
        <taxon>Trichoplusia</taxon>
    </lineage>
</organism>
<sequence>MEGSSEATTLQKKKNTVSKGKIKKSLKNVLCRPDQLFWPEITENEGKRIESVLKNHSIVIPVFQKPHWKEIKNVPKEKRPKPPKLKKNEGLLLGIRECTDSIQNGSCSGIVLEAKLNPRLIVHPLLDLCINRQVPYVCLPDLKKISATYFGVPTSCLGIKSDHLLDVKNEIVKIANNYPQPKPTVEIKQVNKAEKIELNKMDITENTTFTFLFRKRKNKRVFVPSSQDKEENATKKFIGQDFIEFSGKEEERSRTYMKMIVKRITNNPARVKKK</sequence>
<dbReference type="PANTHER" id="PTHR46948:SF1">
    <property type="entry name" value="RIBONUCLEASE P PROTEIN SUBUNIT P38"/>
    <property type="match status" value="1"/>
</dbReference>